<dbReference type="Proteomes" id="UP000015105">
    <property type="component" value="Chromosome 1D"/>
</dbReference>
<sequence length="96" mass="11379">MSSDWEDLYPLVTVRKLVRELSDHNPLLLSSGDMGREAHNPREFRFDLAWLKNEDFLPLVEKIWNKAVKAEDPIDILNIKLKRFKTFFKGWGSNKY</sequence>
<accession>A0A453A226</accession>
<reference evidence="1" key="5">
    <citation type="journal article" date="2021" name="G3 (Bethesda)">
        <title>Aegilops tauschii genome assembly Aet v5.0 features greater sequence contiguity and improved annotation.</title>
        <authorList>
            <person name="Wang L."/>
            <person name="Zhu T."/>
            <person name="Rodriguez J.C."/>
            <person name="Deal K.R."/>
            <person name="Dubcovsky J."/>
            <person name="McGuire P.E."/>
            <person name="Lux T."/>
            <person name="Spannagl M."/>
            <person name="Mayer K.F.X."/>
            <person name="Baldrich P."/>
            <person name="Meyers B.C."/>
            <person name="Huo N."/>
            <person name="Gu Y.Q."/>
            <person name="Zhou H."/>
            <person name="Devos K.M."/>
            <person name="Bennetzen J.L."/>
            <person name="Unver T."/>
            <person name="Budak H."/>
            <person name="Gulick P.J."/>
            <person name="Galiba G."/>
            <person name="Kalapos B."/>
            <person name="Nelson D.R."/>
            <person name="Li P."/>
            <person name="You F.M."/>
            <person name="Luo M.C."/>
            <person name="Dvorak J."/>
        </authorList>
    </citation>
    <scope>NUCLEOTIDE SEQUENCE [LARGE SCALE GENOMIC DNA]</scope>
    <source>
        <strain evidence="1">cv. AL8/78</strain>
    </source>
</reference>
<evidence type="ECO:0000313" key="2">
    <source>
        <dbReference type="Proteomes" id="UP000015105"/>
    </source>
</evidence>
<reference evidence="1" key="4">
    <citation type="submission" date="2019-03" db="UniProtKB">
        <authorList>
            <consortium name="EnsemblPlants"/>
        </authorList>
    </citation>
    <scope>IDENTIFICATION</scope>
</reference>
<organism evidence="1 2">
    <name type="scientific">Aegilops tauschii subsp. strangulata</name>
    <name type="common">Goatgrass</name>
    <dbReference type="NCBI Taxonomy" id="200361"/>
    <lineage>
        <taxon>Eukaryota</taxon>
        <taxon>Viridiplantae</taxon>
        <taxon>Streptophyta</taxon>
        <taxon>Embryophyta</taxon>
        <taxon>Tracheophyta</taxon>
        <taxon>Spermatophyta</taxon>
        <taxon>Magnoliopsida</taxon>
        <taxon>Liliopsida</taxon>
        <taxon>Poales</taxon>
        <taxon>Poaceae</taxon>
        <taxon>BOP clade</taxon>
        <taxon>Pooideae</taxon>
        <taxon>Triticodae</taxon>
        <taxon>Triticeae</taxon>
        <taxon>Triticinae</taxon>
        <taxon>Aegilops</taxon>
    </lineage>
</organism>
<name>A0A453A226_AEGTS</name>
<reference evidence="2" key="1">
    <citation type="journal article" date="2014" name="Science">
        <title>Ancient hybridizations among the ancestral genomes of bread wheat.</title>
        <authorList>
            <consortium name="International Wheat Genome Sequencing Consortium,"/>
            <person name="Marcussen T."/>
            <person name="Sandve S.R."/>
            <person name="Heier L."/>
            <person name="Spannagl M."/>
            <person name="Pfeifer M."/>
            <person name="Jakobsen K.S."/>
            <person name="Wulff B.B."/>
            <person name="Steuernagel B."/>
            <person name="Mayer K.F."/>
            <person name="Olsen O.A."/>
        </authorList>
    </citation>
    <scope>NUCLEOTIDE SEQUENCE [LARGE SCALE GENOMIC DNA]</scope>
    <source>
        <strain evidence="2">cv. AL8/78</strain>
    </source>
</reference>
<dbReference type="AlphaFoldDB" id="A0A453A226"/>
<reference evidence="2" key="2">
    <citation type="journal article" date="2017" name="Nat. Plants">
        <title>The Aegilops tauschii genome reveals multiple impacts of transposons.</title>
        <authorList>
            <person name="Zhao G."/>
            <person name="Zou C."/>
            <person name="Li K."/>
            <person name="Wang K."/>
            <person name="Li T."/>
            <person name="Gao L."/>
            <person name="Zhang X."/>
            <person name="Wang H."/>
            <person name="Yang Z."/>
            <person name="Liu X."/>
            <person name="Jiang W."/>
            <person name="Mao L."/>
            <person name="Kong X."/>
            <person name="Jiao Y."/>
            <person name="Jia J."/>
        </authorList>
    </citation>
    <scope>NUCLEOTIDE SEQUENCE [LARGE SCALE GENOMIC DNA]</scope>
    <source>
        <strain evidence="2">cv. AL8/78</strain>
    </source>
</reference>
<keyword evidence="2" id="KW-1185">Reference proteome</keyword>
<proteinExistence type="predicted"/>
<dbReference type="EnsemblPlants" id="AET1Gv21012900.1">
    <property type="protein sequence ID" value="AET1Gv21012900.1"/>
    <property type="gene ID" value="AET1Gv21012900"/>
</dbReference>
<reference evidence="1" key="3">
    <citation type="journal article" date="2017" name="Nature">
        <title>Genome sequence of the progenitor of the wheat D genome Aegilops tauschii.</title>
        <authorList>
            <person name="Luo M.C."/>
            <person name="Gu Y.Q."/>
            <person name="Puiu D."/>
            <person name="Wang H."/>
            <person name="Twardziok S.O."/>
            <person name="Deal K.R."/>
            <person name="Huo N."/>
            <person name="Zhu T."/>
            <person name="Wang L."/>
            <person name="Wang Y."/>
            <person name="McGuire P.E."/>
            <person name="Liu S."/>
            <person name="Long H."/>
            <person name="Ramasamy R.K."/>
            <person name="Rodriguez J.C."/>
            <person name="Van S.L."/>
            <person name="Yuan L."/>
            <person name="Wang Z."/>
            <person name="Xia Z."/>
            <person name="Xiao L."/>
            <person name="Anderson O.D."/>
            <person name="Ouyang S."/>
            <person name="Liang Y."/>
            <person name="Zimin A.V."/>
            <person name="Pertea G."/>
            <person name="Qi P."/>
            <person name="Bennetzen J.L."/>
            <person name="Dai X."/>
            <person name="Dawson M.W."/>
            <person name="Muller H.G."/>
            <person name="Kugler K."/>
            <person name="Rivarola-Duarte L."/>
            <person name="Spannagl M."/>
            <person name="Mayer K.F.X."/>
            <person name="Lu F.H."/>
            <person name="Bevan M.W."/>
            <person name="Leroy P."/>
            <person name="Li P."/>
            <person name="You F.M."/>
            <person name="Sun Q."/>
            <person name="Liu Z."/>
            <person name="Lyons E."/>
            <person name="Wicker T."/>
            <person name="Salzberg S.L."/>
            <person name="Devos K.M."/>
            <person name="Dvorak J."/>
        </authorList>
    </citation>
    <scope>NUCLEOTIDE SEQUENCE [LARGE SCALE GENOMIC DNA]</scope>
    <source>
        <strain evidence="1">cv. AL8/78</strain>
    </source>
</reference>
<protein>
    <recommendedName>
        <fullName evidence="3">Endonuclease/exonuclease/phosphatase domain-containing protein</fullName>
    </recommendedName>
</protein>
<evidence type="ECO:0008006" key="3">
    <source>
        <dbReference type="Google" id="ProtNLM"/>
    </source>
</evidence>
<evidence type="ECO:0000313" key="1">
    <source>
        <dbReference type="EnsemblPlants" id="AET1Gv21012900.1"/>
    </source>
</evidence>
<dbReference type="Gramene" id="AET1Gv21012900.1">
    <property type="protein sequence ID" value="AET1Gv21012900.1"/>
    <property type="gene ID" value="AET1Gv21012900"/>
</dbReference>